<protein>
    <submittedName>
        <fullName evidence="1">Uncharacterized protein</fullName>
    </submittedName>
</protein>
<evidence type="ECO:0000313" key="1">
    <source>
        <dbReference type="EMBL" id="MBX45812.1"/>
    </source>
</evidence>
<dbReference type="AlphaFoldDB" id="A0A2P2NTI2"/>
<sequence length="31" mass="3528">MLDLSKVCHPLASQRDVLICVPSFQLFWSGH</sequence>
<accession>A0A2P2NTI2</accession>
<organism evidence="1">
    <name type="scientific">Rhizophora mucronata</name>
    <name type="common">Asiatic mangrove</name>
    <dbReference type="NCBI Taxonomy" id="61149"/>
    <lineage>
        <taxon>Eukaryota</taxon>
        <taxon>Viridiplantae</taxon>
        <taxon>Streptophyta</taxon>
        <taxon>Embryophyta</taxon>
        <taxon>Tracheophyta</taxon>
        <taxon>Spermatophyta</taxon>
        <taxon>Magnoliopsida</taxon>
        <taxon>eudicotyledons</taxon>
        <taxon>Gunneridae</taxon>
        <taxon>Pentapetalae</taxon>
        <taxon>rosids</taxon>
        <taxon>fabids</taxon>
        <taxon>Malpighiales</taxon>
        <taxon>Rhizophoraceae</taxon>
        <taxon>Rhizophora</taxon>
    </lineage>
</organism>
<name>A0A2P2NTI2_RHIMU</name>
<reference evidence="1" key="1">
    <citation type="submission" date="2018-02" db="EMBL/GenBank/DDBJ databases">
        <title>Rhizophora mucronata_Transcriptome.</title>
        <authorList>
            <person name="Meera S.P."/>
            <person name="Sreeshan A."/>
            <person name="Augustine A."/>
        </authorList>
    </citation>
    <scope>NUCLEOTIDE SEQUENCE</scope>
    <source>
        <tissue evidence="1">Leaf</tissue>
    </source>
</reference>
<dbReference type="EMBL" id="GGEC01065328">
    <property type="protein sequence ID" value="MBX45812.1"/>
    <property type="molecule type" value="Transcribed_RNA"/>
</dbReference>
<proteinExistence type="predicted"/>